<accession>A0A5C3QRG4</accession>
<evidence type="ECO:0000313" key="1">
    <source>
        <dbReference type="EMBL" id="TFL00954.1"/>
    </source>
</evidence>
<dbReference type="AlphaFoldDB" id="A0A5C3QRG4"/>
<dbReference type="Proteomes" id="UP000305067">
    <property type="component" value="Unassembled WGS sequence"/>
</dbReference>
<dbReference type="EMBL" id="ML178826">
    <property type="protein sequence ID" value="TFL00954.1"/>
    <property type="molecule type" value="Genomic_DNA"/>
</dbReference>
<evidence type="ECO:0000313" key="2">
    <source>
        <dbReference type="Proteomes" id="UP000305067"/>
    </source>
</evidence>
<organism evidence="1 2">
    <name type="scientific">Pterulicium gracile</name>
    <dbReference type="NCBI Taxonomy" id="1884261"/>
    <lineage>
        <taxon>Eukaryota</taxon>
        <taxon>Fungi</taxon>
        <taxon>Dikarya</taxon>
        <taxon>Basidiomycota</taxon>
        <taxon>Agaricomycotina</taxon>
        <taxon>Agaricomycetes</taxon>
        <taxon>Agaricomycetidae</taxon>
        <taxon>Agaricales</taxon>
        <taxon>Pleurotineae</taxon>
        <taxon>Pterulaceae</taxon>
        <taxon>Pterulicium</taxon>
    </lineage>
</organism>
<proteinExistence type="predicted"/>
<keyword evidence="2" id="KW-1185">Reference proteome</keyword>
<sequence length="169" mass="18342">MMANSWRTRMEHPGWEFFAAVQVASPHPASTTTNACHFCCTLLLPAVFIRYHLATSQRANANANISVSNTLFLGYLCHVVQSPKTRLSHPAGPPDCTAWHSNLNTGSHRNLPGLNVPCPWVVSTAGFCQALDGFISCLGLIDVKTTQLAPPDVAFRTAIHTSHSETLFG</sequence>
<gene>
    <name evidence="1" type="ORF">BDV98DRAFT_568177</name>
</gene>
<reference evidence="1 2" key="1">
    <citation type="journal article" date="2019" name="Nat. Ecol. Evol.">
        <title>Megaphylogeny resolves global patterns of mushroom evolution.</title>
        <authorList>
            <person name="Varga T."/>
            <person name="Krizsan K."/>
            <person name="Foldi C."/>
            <person name="Dima B."/>
            <person name="Sanchez-Garcia M."/>
            <person name="Sanchez-Ramirez S."/>
            <person name="Szollosi G.J."/>
            <person name="Szarkandi J.G."/>
            <person name="Papp V."/>
            <person name="Albert L."/>
            <person name="Andreopoulos W."/>
            <person name="Angelini C."/>
            <person name="Antonin V."/>
            <person name="Barry K.W."/>
            <person name="Bougher N.L."/>
            <person name="Buchanan P."/>
            <person name="Buyck B."/>
            <person name="Bense V."/>
            <person name="Catcheside P."/>
            <person name="Chovatia M."/>
            <person name="Cooper J."/>
            <person name="Damon W."/>
            <person name="Desjardin D."/>
            <person name="Finy P."/>
            <person name="Geml J."/>
            <person name="Haridas S."/>
            <person name="Hughes K."/>
            <person name="Justo A."/>
            <person name="Karasinski D."/>
            <person name="Kautmanova I."/>
            <person name="Kiss B."/>
            <person name="Kocsube S."/>
            <person name="Kotiranta H."/>
            <person name="LaButti K.M."/>
            <person name="Lechner B.E."/>
            <person name="Liimatainen K."/>
            <person name="Lipzen A."/>
            <person name="Lukacs Z."/>
            <person name="Mihaltcheva S."/>
            <person name="Morgado L.N."/>
            <person name="Niskanen T."/>
            <person name="Noordeloos M.E."/>
            <person name="Ohm R.A."/>
            <person name="Ortiz-Santana B."/>
            <person name="Ovrebo C."/>
            <person name="Racz N."/>
            <person name="Riley R."/>
            <person name="Savchenko A."/>
            <person name="Shiryaev A."/>
            <person name="Soop K."/>
            <person name="Spirin V."/>
            <person name="Szebenyi C."/>
            <person name="Tomsovsky M."/>
            <person name="Tulloss R.E."/>
            <person name="Uehling J."/>
            <person name="Grigoriev I.V."/>
            <person name="Vagvolgyi C."/>
            <person name="Papp T."/>
            <person name="Martin F.M."/>
            <person name="Miettinen O."/>
            <person name="Hibbett D.S."/>
            <person name="Nagy L.G."/>
        </authorList>
    </citation>
    <scope>NUCLEOTIDE SEQUENCE [LARGE SCALE GENOMIC DNA]</scope>
    <source>
        <strain evidence="1 2">CBS 309.79</strain>
    </source>
</reference>
<name>A0A5C3QRG4_9AGAR</name>
<protein>
    <submittedName>
        <fullName evidence="1">Uncharacterized protein</fullName>
    </submittedName>
</protein>